<dbReference type="Proteomes" id="UP000177171">
    <property type="component" value="Unassembled WGS sequence"/>
</dbReference>
<protein>
    <submittedName>
        <fullName evidence="1">Uncharacterized protein</fullName>
    </submittedName>
</protein>
<dbReference type="AlphaFoldDB" id="A0A1G2LSS3"/>
<evidence type="ECO:0000313" key="1">
    <source>
        <dbReference type="EMBL" id="OHA14695.1"/>
    </source>
</evidence>
<accession>A0A1G2LSS3</accession>
<comment type="caution">
    <text evidence="1">The sequence shown here is derived from an EMBL/GenBank/DDBJ whole genome shotgun (WGS) entry which is preliminary data.</text>
</comment>
<evidence type="ECO:0000313" key="2">
    <source>
        <dbReference type="Proteomes" id="UP000177171"/>
    </source>
</evidence>
<gene>
    <name evidence="1" type="ORF">A3G49_05200</name>
</gene>
<proteinExistence type="predicted"/>
<organism evidence="1 2">
    <name type="scientific">Candidatus Sungbacteria bacterium RIFCSPLOWO2_12_FULL_41_11</name>
    <dbReference type="NCBI Taxonomy" id="1802286"/>
    <lineage>
        <taxon>Bacteria</taxon>
        <taxon>Candidatus Sungiibacteriota</taxon>
    </lineage>
</organism>
<dbReference type="EMBL" id="MHQY01000004">
    <property type="protein sequence ID" value="OHA14695.1"/>
    <property type="molecule type" value="Genomic_DNA"/>
</dbReference>
<reference evidence="1 2" key="1">
    <citation type="journal article" date="2016" name="Nat. Commun.">
        <title>Thousands of microbial genomes shed light on interconnected biogeochemical processes in an aquifer system.</title>
        <authorList>
            <person name="Anantharaman K."/>
            <person name="Brown C.T."/>
            <person name="Hug L.A."/>
            <person name="Sharon I."/>
            <person name="Castelle C.J."/>
            <person name="Probst A.J."/>
            <person name="Thomas B.C."/>
            <person name="Singh A."/>
            <person name="Wilkins M.J."/>
            <person name="Karaoz U."/>
            <person name="Brodie E.L."/>
            <person name="Williams K.H."/>
            <person name="Hubbard S.S."/>
            <person name="Banfield J.F."/>
        </authorList>
    </citation>
    <scope>NUCLEOTIDE SEQUENCE [LARGE SCALE GENOMIC DNA]</scope>
</reference>
<sequence length="280" mass="31316">MNIISRYPWPVLGDGDAVSGTFAPIVEIVRGKDEIKIRGNFNLDNKSIQDLINNGQANYVLQIMCKATHFRKCYLFINNQFEVFVPASELRSIVQLDYLVLAATDIASYINGTAHPDYEGVEANVSLLPGDILAEAESEKFDARKKYAGAKSVSDILEVVRDPRLFGSMSIDPHQDKIVVRLPSLDFDKLAIFAGSRTEKINSILQSSVAFPAITTALYNAFEIPESFGHLMWFNILKERTEKAKLEWEKENISEIAQEILKGPVSRMLTGLKEIIDSAE</sequence>
<name>A0A1G2LSS3_9BACT</name>